<dbReference type="PROSITE" id="PS51379">
    <property type="entry name" value="4FE4S_FER_2"/>
    <property type="match status" value="2"/>
</dbReference>
<dbReference type="Proteomes" id="UP000824001">
    <property type="component" value="Unassembled WGS sequence"/>
</dbReference>
<reference evidence="5" key="1">
    <citation type="submission" date="2020-10" db="EMBL/GenBank/DDBJ databases">
        <authorList>
            <person name="Gilroy R."/>
        </authorList>
    </citation>
    <scope>NUCLEOTIDE SEQUENCE</scope>
    <source>
        <strain evidence="5">ChiHjej10B9-9673</strain>
    </source>
</reference>
<dbReference type="EMBL" id="DVJK01000159">
    <property type="protein sequence ID" value="HIS67049.1"/>
    <property type="molecule type" value="Genomic_DNA"/>
</dbReference>
<dbReference type="GO" id="GO:0046872">
    <property type="term" value="F:metal ion binding"/>
    <property type="evidence" value="ECO:0007669"/>
    <property type="project" value="UniProtKB-KW"/>
</dbReference>
<keyword evidence="1" id="KW-0479">Metal-binding</keyword>
<keyword evidence="2" id="KW-0408">Iron</keyword>
<dbReference type="AlphaFoldDB" id="A0A9D1FDT3"/>
<evidence type="ECO:0000259" key="4">
    <source>
        <dbReference type="PROSITE" id="PS51379"/>
    </source>
</evidence>
<evidence type="ECO:0000256" key="2">
    <source>
        <dbReference type="ARBA" id="ARBA00023004"/>
    </source>
</evidence>
<organism evidence="5 6">
    <name type="scientific">Candidatus Scatomorpha merdipullorum</name>
    <dbReference type="NCBI Taxonomy" id="2840927"/>
    <lineage>
        <taxon>Bacteria</taxon>
        <taxon>Bacillati</taxon>
        <taxon>Bacillota</taxon>
        <taxon>Clostridia</taxon>
        <taxon>Eubacteriales</taxon>
        <taxon>Candidatus Scatomorpha</taxon>
    </lineage>
</organism>
<dbReference type="Gene3D" id="3.30.70.20">
    <property type="match status" value="1"/>
</dbReference>
<evidence type="ECO:0000256" key="1">
    <source>
        <dbReference type="ARBA" id="ARBA00022723"/>
    </source>
</evidence>
<gene>
    <name evidence="5" type="ORF">IAC18_05735</name>
</gene>
<dbReference type="GO" id="GO:0051536">
    <property type="term" value="F:iron-sulfur cluster binding"/>
    <property type="evidence" value="ECO:0007669"/>
    <property type="project" value="UniProtKB-KW"/>
</dbReference>
<dbReference type="SUPFAM" id="SSF54862">
    <property type="entry name" value="4Fe-4S ferredoxins"/>
    <property type="match status" value="1"/>
</dbReference>
<name>A0A9D1FDT3_9FIRM</name>
<accession>A0A9D1FDT3</accession>
<reference evidence="5" key="2">
    <citation type="journal article" date="2021" name="PeerJ">
        <title>Extensive microbial diversity within the chicken gut microbiome revealed by metagenomics and culture.</title>
        <authorList>
            <person name="Gilroy R."/>
            <person name="Ravi A."/>
            <person name="Getino M."/>
            <person name="Pursley I."/>
            <person name="Horton D.L."/>
            <person name="Alikhan N.F."/>
            <person name="Baker D."/>
            <person name="Gharbi K."/>
            <person name="Hall N."/>
            <person name="Watson M."/>
            <person name="Adriaenssens E.M."/>
            <person name="Foster-Nyarko E."/>
            <person name="Jarju S."/>
            <person name="Secka A."/>
            <person name="Antonio M."/>
            <person name="Oren A."/>
            <person name="Chaudhuri R.R."/>
            <person name="La Ragione R."/>
            <person name="Hildebrand F."/>
            <person name="Pallen M.J."/>
        </authorList>
    </citation>
    <scope>NUCLEOTIDE SEQUENCE</scope>
    <source>
        <strain evidence="5">ChiHjej10B9-9673</strain>
    </source>
</reference>
<evidence type="ECO:0000313" key="5">
    <source>
        <dbReference type="EMBL" id="HIS67049.1"/>
    </source>
</evidence>
<feature type="domain" description="4Fe-4S ferredoxin-type" evidence="4">
    <location>
        <begin position="31"/>
        <end position="61"/>
    </location>
</feature>
<dbReference type="PROSITE" id="PS00198">
    <property type="entry name" value="4FE4S_FER_1"/>
    <property type="match status" value="1"/>
</dbReference>
<feature type="domain" description="4Fe-4S ferredoxin-type" evidence="4">
    <location>
        <begin position="64"/>
        <end position="93"/>
    </location>
</feature>
<evidence type="ECO:0000256" key="3">
    <source>
        <dbReference type="ARBA" id="ARBA00023014"/>
    </source>
</evidence>
<dbReference type="PANTHER" id="PTHR43122">
    <property type="entry name" value="FERREDOXIN SUBUNIT OF PYRUVATE:FLAVODOXIN OXIDOREDUCTASE-RELATED"/>
    <property type="match status" value="1"/>
</dbReference>
<keyword evidence="3" id="KW-0411">Iron-sulfur</keyword>
<dbReference type="InterPro" id="IPR017900">
    <property type="entry name" value="4Fe4S_Fe_S_CS"/>
</dbReference>
<dbReference type="PANTHER" id="PTHR43122:SF1">
    <property type="entry name" value="IRON-SULFUR-BINDING PROTEIN"/>
    <property type="match status" value="1"/>
</dbReference>
<comment type="caution">
    <text evidence="5">The sequence shown here is derived from an EMBL/GenBank/DDBJ whole genome shotgun (WGS) entry which is preliminary data.</text>
</comment>
<proteinExistence type="predicted"/>
<evidence type="ECO:0000313" key="6">
    <source>
        <dbReference type="Proteomes" id="UP000824001"/>
    </source>
</evidence>
<sequence length="169" mass="17725">MREGISYTGVPSADELRNCRGIPSRERMEAGPVAVVECIQCIPCNPCESACPFGAIKVGSPMTNAPVLDEARCVGCGSCIARCPGLAITVINLNAGDDLAALDFPYEYLPLPKAGDEVQAVDRSGAVVCPARVVSVTGAGSGETAVVRIEFDRAEAGRVKSILRLKEEE</sequence>
<dbReference type="Pfam" id="PF12838">
    <property type="entry name" value="Fer4_7"/>
    <property type="match status" value="1"/>
</dbReference>
<protein>
    <submittedName>
        <fullName evidence="5">4Fe-4S dicluster domain-containing protein</fullName>
    </submittedName>
</protein>
<dbReference type="InterPro" id="IPR017896">
    <property type="entry name" value="4Fe4S_Fe-S-bd"/>
</dbReference>